<protein>
    <recommendedName>
        <fullName evidence="2">DUF1353 domain-containing protein</fullName>
    </recommendedName>
</protein>
<name>A0A0F8YNX8_9ZZZZ</name>
<accession>A0A0F8YNX8</accession>
<reference evidence="1" key="1">
    <citation type="journal article" date="2015" name="Nature">
        <title>Complex archaea that bridge the gap between prokaryotes and eukaryotes.</title>
        <authorList>
            <person name="Spang A."/>
            <person name="Saw J.H."/>
            <person name="Jorgensen S.L."/>
            <person name="Zaremba-Niedzwiedzka K."/>
            <person name="Martijn J."/>
            <person name="Lind A.E."/>
            <person name="van Eijk R."/>
            <person name="Schleper C."/>
            <person name="Guy L."/>
            <person name="Ettema T.J."/>
        </authorList>
    </citation>
    <scope>NUCLEOTIDE SEQUENCE</scope>
</reference>
<organism evidence="1">
    <name type="scientific">marine sediment metagenome</name>
    <dbReference type="NCBI Taxonomy" id="412755"/>
    <lineage>
        <taxon>unclassified sequences</taxon>
        <taxon>metagenomes</taxon>
        <taxon>ecological metagenomes</taxon>
    </lineage>
</organism>
<sequence length="133" mass="15880">MKYRKVNAKYRLAEKEYFITPIHPHVDIITKYITLKTSGEMILDDFIWDGASGPAIDFRFSKRGSAFHDACCWLMRNGYLDKDVYLKIVNDFTYKIWRIDKMPWIMAKWRVRILNKLDFYADPKNKAKIYTAP</sequence>
<proteinExistence type="predicted"/>
<comment type="caution">
    <text evidence="1">The sequence shown here is derived from an EMBL/GenBank/DDBJ whole genome shotgun (WGS) entry which is preliminary data.</text>
</comment>
<dbReference type="EMBL" id="LAZR01055876">
    <property type="protein sequence ID" value="KKK75415.1"/>
    <property type="molecule type" value="Genomic_DNA"/>
</dbReference>
<evidence type="ECO:0008006" key="2">
    <source>
        <dbReference type="Google" id="ProtNLM"/>
    </source>
</evidence>
<dbReference type="AlphaFoldDB" id="A0A0F8YNX8"/>
<evidence type="ECO:0000313" key="1">
    <source>
        <dbReference type="EMBL" id="KKK75415.1"/>
    </source>
</evidence>
<gene>
    <name evidence="1" type="ORF">LCGC14_2873940</name>
</gene>